<dbReference type="Gene3D" id="3.10.120.10">
    <property type="entry name" value="Cytochrome b5-like heme/steroid binding domain"/>
    <property type="match status" value="1"/>
</dbReference>
<dbReference type="GO" id="GO:0005789">
    <property type="term" value="C:endoplasmic reticulum membrane"/>
    <property type="evidence" value="ECO:0007669"/>
    <property type="project" value="UniProtKB-SubCell"/>
</dbReference>
<dbReference type="PANTHER" id="PTHR19359">
    <property type="entry name" value="CYTOCHROME B5"/>
    <property type="match status" value="1"/>
</dbReference>
<dbReference type="PROSITE" id="PS00191">
    <property type="entry name" value="CYTOCHROME_B5_1"/>
    <property type="match status" value="1"/>
</dbReference>
<keyword evidence="8 12" id="KW-1133">Transmembrane helix</keyword>
<keyword evidence="10 12" id="KW-0472">Membrane</keyword>
<organism evidence="14">
    <name type="scientific">Compsopogon caeruleus</name>
    <dbReference type="NCBI Taxonomy" id="31354"/>
    <lineage>
        <taxon>Eukaryota</taxon>
        <taxon>Rhodophyta</taxon>
        <taxon>Compsopogonophyceae</taxon>
        <taxon>Compsopogonales</taxon>
        <taxon>Compsopogonaceae</taxon>
        <taxon>Compsopogon</taxon>
    </lineage>
</organism>
<sequence>MGLEGGEPREVSMLELQQHTKKQSCWMVIHGDVYDVTPFLLDHPGGDDVLLDWAGKDATRGFEDVGHSNDAREEMKKLYVGKILPLTEEEKSKLAESGTKAMSNVTTLEGNKQTLWMTLAKYLFPVVILGVALLIRKYTS</sequence>
<evidence type="ECO:0000256" key="12">
    <source>
        <dbReference type="RuleBase" id="RU362121"/>
    </source>
</evidence>
<comment type="subcellular location">
    <subcellularLocation>
        <location evidence="1">Endoplasmic reticulum membrane</location>
        <topology evidence="1">Single-pass membrane protein</topology>
        <orientation evidence="1">Cytoplasmic side</orientation>
    </subcellularLocation>
</comment>
<feature type="domain" description="Cytochrome b5 heme-binding" evidence="13">
    <location>
        <begin position="8"/>
        <end position="84"/>
    </location>
</feature>
<evidence type="ECO:0000256" key="11">
    <source>
        <dbReference type="ARBA" id="ARBA00038168"/>
    </source>
</evidence>
<dbReference type="InterPro" id="IPR036400">
    <property type="entry name" value="Cyt_B5-like_heme/steroid_sf"/>
</dbReference>
<evidence type="ECO:0000256" key="4">
    <source>
        <dbReference type="ARBA" id="ARBA00022692"/>
    </source>
</evidence>
<dbReference type="GO" id="GO:0020037">
    <property type="term" value="F:heme binding"/>
    <property type="evidence" value="ECO:0007669"/>
    <property type="project" value="UniProtKB-UniRule"/>
</dbReference>
<dbReference type="AlphaFoldDB" id="A0A7S1TD50"/>
<evidence type="ECO:0000256" key="2">
    <source>
        <dbReference type="ARBA" id="ARBA00022448"/>
    </source>
</evidence>
<evidence type="ECO:0000256" key="7">
    <source>
        <dbReference type="ARBA" id="ARBA00022982"/>
    </source>
</evidence>
<comment type="similarity">
    <text evidence="11 12">Belongs to the cytochrome b5 family.</text>
</comment>
<dbReference type="InterPro" id="IPR001199">
    <property type="entry name" value="Cyt_B5-like_heme/steroid-bd"/>
</dbReference>
<keyword evidence="3 12" id="KW-0349">Heme</keyword>
<evidence type="ECO:0000256" key="6">
    <source>
        <dbReference type="ARBA" id="ARBA00022824"/>
    </source>
</evidence>
<keyword evidence="4 12" id="KW-0812">Transmembrane</keyword>
<keyword evidence="6" id="KW-0256">Endoplasmic reticulum</keyword>
<dbReference type="GO" id="GO:0046872">
    <property type="term" value="F:metal ion binding"/>
    <property type="evidence" value="ECO:0007669"/>
    <property type="project" value="UniProtKB-UniRule"/>
</dbReference>
<protein>
    <recommendedName>
        <fullName evidence="13">Cytochrome b5 heme-binding domain-containing protein</fullName>
    </recommendedName>
</protein>
<evidence type="ECO:0000256" key="8">
    <source>
        <dbReference type="ARBA" id="ARBA00022989"/>
    </source>
</evidence>
<dbReference type="InterPro" id="IPR018506">
    <property type="entry name" value="Cyt_B5_heme-BS"/>
</dbReference>
<accession>A0A7S1TD50</accession>
<keyword evidence="9 12" id="KW-0408">Iron</keyword>
<evidence type="ECO:0000256" key="5">
    <source>
        <dbReference type="ARBA" id="ARBA00022723"/>
    </source>
</evidence>
<keyword evidence="2" id="KW-0813">Transport</keyword>
<dbReference type="PRINTS" id="PR00363">
    <property type="entry name" value="CYTOCHROMEB5"/>
</dbReference>
<feature type="transmembrane region" description="Helical" evidence="12">
    <location>
        <begin position="115"/>
        <end position="135"/>
    </location>
</feature>
<evidence type="ECO:0000256" key="10">
    <source>
        <dbReference type="ARBA" id="ARBA00023136"/>
    </source>
</evidence>
<evidence type="ECO:0000313" key="14">
    <source>
        <dbReference type="EMBL" id="CAD9233081.1"/>
    </source>
</evidence>
<dbReference type="SUPFAM" id="SSF55856">
    <property type="entry name" value="Cytochrome b5-like heme/steroid binding domain"/>
    <property type="match status" value="1"/>
</dbReference>
<keyword evidence="7" id="KW-0249">Electron transport</keyword>
<proteinExistence type="inferred from homology"/>
<name>A0A7S1TD50_9RHOD</name>
<reference evidence="14" key="1">
    <citation type="submission" date="2021-01" db="EMBL/GenBank/DDBJ databases">
        <authorList>
            <person name="Corre E."/>
            <person name="Pelletier E."/>
            <person name="Niang G."/>
            <person name="Scheremetjew M."/>
            <person name="Finn R."/>
            <person name="Kale V."/>
            <person name="Holt S."/>
            <person name="Cochrane G."/>
            <person name="Meng A."/>
            <person name="Brown T."/>
            <person name="Cohen L."/>
        </authorList>
    </citation>
    <scope>NUCLEOTIDE SEQUENCE</scope>
    <source>
        <strain evidence="14">SAG 36.94</strain>
    </source>
</reference>
<evidence type="ECO:0000256" key="1">
    <source>
        <dbReference type="ARBA" id="ARBA00004131"/>
    </source>
</evidence>
<dbReference type="Pfam" id="PF00173">
    <property type="entry name" value="Cyt-b5"/>
    <property type="match status" value="1"/>
</dbReference>
<dbReference type="SMART" id="SM01117">
    <property type="entry name" value="Cyt-b5"/>
    <property type="match status" value="1"/>
</dbReference>
<evidence type="ECO:0000256" key="3">
    <source>
        <dbReference type="ARBA" id="ARBA00022617"/>
    </source>
</evidence>
<dbReference type="FunFam" id="3.10.120.10:FF:000002">
    <property type="entry name" value="Cytochrome b5 type B"/>
    <property type="match status" value="1"/>
</dbReference>
<evidence type="ECO:0000259" key="13">
    <source>
        <dbReference type="PROSITE" id="PS50255"/>
    </source>
</evidence>
<gene>
    <name evidence="14" type="ORF">CCAE0312_LOCUS5166</name>
</gene>
<dbReference type="InterPro" id="IPR050668">
    <property type="entry name" value="Cytochrome_b5"/>
</dbReference>
<dbReference type="EMBL" id="HBGH01009319">
    <property type="protein sequence ID" value="CAD9233081.1"/>
    <property type="molecule type" value="Transcribed_RNA"/>
</dbReference>
<dbReference type="PANTHER" id="PTHR19359:SF129">
    <property type="entry name" value="CYTOCHROME B5 ISOFORM B"/>
    <property type="match status" value="1"/>
</dbReference>
<evidence type="ECO:0000256" key="9">
    <source>
        <dbReference type="ARBA" id="ARBA00023004"/>
    </source>
</evidence>
<keyword evidence="5 12" id="KW-0479">Metal-binding</keyword>
<dbReference type="PROSITE" id="PS50255">
    <property type="entry name" value="CYTOCHROME_B5_2"/>
    <property type="match status" value="1"/>
</dbReference>